<feature type="DNA-binding region" description="H-T-H motif" evidence="4">
    <location>
        <begin position="27"/>
        <end position="46"/>
    </location>
</feature>
<dbReference type="InterPro" id="IPR009057">
    <property type="entry name" value="Homeodomain-like_sf"/>
</dbReference>
<dbReference type="PRINTS" id="PR00455">
    <property type="entry name" value="HTHTETR"/>
</dbReference>
<dbReference type="PANTHER" id="PTHR30055:SF234">
    <property type="entry name" value="HTH-TYPE TRANSCRIPTIONAL REGULATOR BETI"/>
    <property type="match status" value="1"/>
</dbReference>
<dbReference type="Gene3D" id="1.10.357.10">
    <property type="entry name" value="Tetracycline Repressor, domain 2"/>
    <property type="match status" value="1"/>
</dbReference>
<evidence type="ECO:0000256" key="2">
    <source>
        <dbReference type="ARBA" id="ARBA00023125"/>
    </source>
</evidence>
<dbReference type="RefSeq" id="WP_194505098.1">
    <property type="nucleotide sequence ID" value="NZ_JADIVZ010000016.1"/>
</dbReference>
<dbReference type="PANTHER" id="PTHR30055">
    <property type="entry name" value="HTH-TYPE TRANSCRIPTIONAL REGULATOR RUTR"/>
    <property type="match status" value="1"/>
</dbReference>
<name>A0A930V4S1_9ACTN</name>
<keyword evidence="1" id="KW-0805">Transcription regulation</keyword>
<dbReference type="AlphaFoldDB" id="A0A930V4S1"/>
<evidence type="ECO:0000259" key="5">
    <source>
        <dbReference type="PROSITE" id="PS50977"/>
    </source>
</evidence>
<dbReference type="InterPro" id="IPR050109">
    <property type="entry name" value="HTH-type_TetR-like_transc_reg"/>
</dbReference>
<keyword evidence="3" id="KW-0804">Transcription</keyword>
<evidence type="ECO:0000256" key="4">
    <source>
        <dbReference type="PROSITE-ProRule" id="PRU00335"/>
    </source>
</evidence>
<protein>
    <submittedName>
        <fullName evidence="6">TetR family transcriptional regulator</fullName>
    </submittedName>
</protein>
<sequence length="234" mass="25726">MPDSTPRERLREAAFALFEERGYEATTVGDIATAAGVGRTTFFRAFATKDDVVLPDHDELLGQVRTRLASLRSGRPTRATVDVALRDGSRIVLEHYLAEGELARTRYRLLRSVPALRDRELIVTARYQRVFREALRGWTNEQDGDDLRAELLGVAVTSAHNHVLRRWLRGSIDAAGAHAELERALDTAIPPARPDGATPGSAVVVLRHGAPVEEVLVAVRDSLDQLPDPGRDPG</sequence>
<comment type="caution">
    <text evidence="6">The sequence shown here is derived from an EMBL/GenBank/DDBJ whole genome shotgun (WGS) entry which is preliminary data.</text>
</comment>
<reference evidence="6" key="1">
    <citation type="submission" date="2020-11" db="EMBL/GenBank/DDBJ databases">
        <title>Nocardioides sp. CBS4Y-1, whole genome shotgun sequence.</title>
        <authorList>
            <person name="Tuo L."/>
        </authorList>
    </citation>
    <scope>NUCLEOTIDE SEQUENCE</scope>
    <source>
        <strain evidence="6">CBS4Y-1</strain>
    </source>
</reference>
<evidence type="ECO:0000313" key="7">
    <source>
        <dbReference type="Proteomes" id="UP000656804"/>
    </source>
</evidence>
<dbReference type="Pfam" id="PF00440">
    <property type="entry name" value="TetR_N"/>
    <property type="match status" value="1"/>
</dbReference>
<gene>
    <name evidence="6" type="ORF">ISG29_19340</name>
</gene>
<keyword evidence="7" id="KW-1185">Reference proteome</keyword>
<dbReference type="PROSITE" id="PS01081">
    <property type="entry name" value="HTH_TETR_1"/>
    <property type="match status" value="1"/>
</dbReference>
<dbReference type="InterPro" id="IPR023772">
    <property type="entry name" value="DNA-bd_HTH_TetR-type_CS"/>
</dbReference>
<accession>A0A930V4S1</accession>
<keyword evidence="2 4" id="KW-0238">DNA-binding</keyword>
<dbReference type="EMBL" id="JADIVZ010000016">
    <property type="protein sequence ID" value="MBF4163832.1"/>
    <property type="molecule type" value="Genomic_DNA"/>
</dbReference>
<evidence type="ECO:0000313" key="6">
    <source>
        <dbReference type="EMBL" id="MBF4163832.1"/>
    </source>
</evidence>
<feature type="domain" description="HTH tetR-type" evidence="5">
    <location>
        <begin position="4"/>
        <end position="64"/>
    </location>
</feature>
<proteinExistence type="predicted"/>
<dbReference type="PROSITE" id="PS50977">
    <property type="entry name" value="HTH_TETR_2"/>
    <property type="match status" value="1"/>
</dbReference>
<organism evidence="6 7">
    <name type="scientific">Nocardioides acrostichi</name>
    <dbReference type="NCBI Taxonomy" id="2784339"/>
    <lineage>
        <taxon>Bacteria</taxon>
        <taxon>Bacillati</taxon>
        <taxon>Actinomycetota</taxon>
        <taxon>Actinomycetes</taxon>
        <taxon>Propionibacteriales</taxon>
        <taxon>Nocardioidaceae</taxon>
        <taxon>Nocardioides</taxon>
    </lineage>
</organism>
<evidence type="ECO:0000256" key="1">
    <source>
        <dbReference type="ARBA" id="ARBA00023015"/>
    </source>
</evidence>
<dbReference type="GO" id="GO:0003700">
    <property type="term" value="F:DNA-binding transcription factor activity"/>
    <property type="evidence" value="ECO:0007669"/>
    <property type="project" value="TreeGrafter"/>
</dbReference>
<evidence type="ECO:0000256" key="3">
    <source>
        <dbReference type="ARBA" id="ARBA00023163"/>
    </source>
</evidence>
<dbReference type="SUPFAM" id="SSF46689">
    <property type="entry name" value="Homeodomain-like"/>
    <property type="match status" value="1"/>
</dbReference>
<dbReference type="Gene3D" id="1.10.10.60">
    <property type="entry name" value="Homeodomain-like"/>
    <property type="match status" value="1"/>
</dbReference>
<dbReference type="InterPro" id="IPR001647">
    <property type="entry name" value="HTH_TetR"/>
</dbReference>
<dbReference type="GO" id="GO:0000976">
    <property type="term" value="F:transcription cis-regulatory region binding"/>
    <property type="evidence" value="ECO:0007669"/>
    <property type="project" value="TreeGrafter"/>
</dbReference>
<dbReference type="Proteomes" id="UP000656804">
    <property type="component" value="Unassembled WGS sequence"/>
</dbReference>